<evidence type="ECO:0000256" key="5">
    <source>
        <dbReference type="ARBA" id="ARBA00022884"/>
    </source>
</evidence>
<evidence type="ECO:0000256" key="10">
    <source>
        <dbReference type="PROSITE-ProRule" id="PRU00176"/>
    </source>
</evidence>
<keyword evidence="4" id="KW-0677">Repeat</keyword>
<gene>
    <name evidence="13" type="ORF">M6B38_317030</name>
</gene>
<name>A0AAX6HE21_IRIPA</name>
<reference evidence="13" key="1">
    <citation type="journal article" date="2023" name="GigaByte">
        <title>Genome assembly of the bearded iris, Iris pallida Lam.</title>
        <authorList>
            <person name="Bruccoleri R.E."/>
            <person name="Oakeley E.J."/>
            <person name="Faust A.M.E."/>
            <person name="Altorfer M."/>
            <person name="Dessus-Babus S."/>
            <person name="Burckhardt D."/>
            <person name="Oertli M."/>
            <person name="Naumann U."/>
            <person name="Petersen F."/>
            <person name="Wong J."/>
        </authorList>
    </citation>
    <scope>NUCLEOTIDE SEQUENCE</scope>
    <source>
        <strain evidence="13">GSM-AAB239-AS_SAM_17_03QT</strain>
    </source>
</reference>
<dbReference type="PROSITE" id="PS50102">
    <property type="entry name" value="RRM"/>
    <property type="match status" value="2"/>
</dbReference>
<evidence type="ECO:0000256" key="9">
    <source>
        <dbReference type="ARBA" id="ARBA00063471"/>
    </source>
</evidence>
<comment type="subunit">
    <text evidence="9">Interacts with the poly(A) tail of mRNA in nucleus.</text>
</comment>
<dbReference type="Pfam" id="PF00076">
    <property type="entry name" value="RRM_1"/>
    <property type="match status" value="2"/>
</dbReference>
<feature type="domain" description="RRM" evidence="12">
    <location>
        <begin position="83"/>
        <end position="162"/>
    </location>
</feature>
<dbReference type="SMART" id="SM00360">
    <property type="entry name" value="RRM"/>
    <property type="match status" value="1"/>
</dbReference>
<dbReference type="InterPro" id="IPR035979">
    <property type="entry name" value="RBD_domain_sf"/>
</dbReference>
<feature type="domain" description="RRM" evidence="12">
    <location>
        <begin position="1"/>
        <end position="70"/>
    </location>
</feature>
<dbReference type="Gene3D" id="3.30.70.330">
    <property type="match status" value="2"/>
</dbReference>
<evidence type="ECO:0000259" key="12">
    <source>
        <dbReference type="PROSITE" id="PS50102"/>
    </source>
</evidence>
<dbReference type="InterPro" id="IPR050825">
    <property type="entry name" value="RBM42_RBP45_47-like"/>
</dbReference>
<evidence type="ECO:0000256" key="1">
    <source>
        <dbReference type="ARBA" id="ARBA00004123"/>
    </source>
</evidence>
<dbReference type="GO" id="GO:0003729">
    <property type="term" value="F:mRNA binding"/>
    <property type="evidence" value="ECO:0007669"/>
    <property type="project" value="InterPro"/>
</dbReference>
<keyword evidence="14" id="KW-1185">Reference proteome</keyword>
<evidence type="ECO:0000256" key="2">
    <source>
        <dbReference type="ARBA" id="ARBA00004463"/>
    </source>
</evidence>
<keyword evidence="6" id="KW-0539">Nucleus</keyword>
<evidence type="ECO:0000256" key="4">
    <source>
        <dbReference type="ARBA" id="ARBA00022737"/>
    </source>
</evidence>
<comment type="subcellular location">
    <subcellularLocation>
        <location evidence="2">Cytoplasmic granule</location>
    </subcellularLocation>
    <subcellularLocation>
        <location evidence="1">Nucleus</location>
    </subcellularLocation>
</comment>
<dbReference type="CDD" id="cd12344">
    <property type="entry name" value="RRM1_SECp43_like"/>
    <property type="match status" value="1"/>
</dbReference>
<evidence type="ECO:0000313" key="13">
    <source>
        <dbReference type="EMBL" id="KAJ6839256.1"/>
    </source>
</evidence>
<dbReference type="CDD" id="cd12345">
    <property type="entry name" value="RRM2_SECp43_like"/>
    <property type="match status" value="1"/>
</dbReference>
<evidence type="ECO:0000313" key="14">
    <source>
        <dbReference type="Proteomes" id="UP001140949"/>
    </source>
</evidence>
<feature type="region of interest" description="Disordered" evidence="11">
    <location>
        <begin position="160"/>
        <end position="180"/>
    </location>
</feature>
<dbReference type="PANTHER" id="PTHR47640:SF48">
    <property type="entry name" value="POLYADENYLATE-BINDING PROTEIN RBP45B"/>
    <property type="match status" value="1"/>
</dbReference>
<comment type="function">
    <text evidence="7">Heterogeneous nuclear ribonucleoprotein (hnRNP)-protein binding the poly(A) tail of mRNA and probably involved in some steps of pre-mRNA maturation.</text>
</comment>
<dbReference type="InterPro" id="IPR012677">
    <property type="entry name" value="Nucleotide-bd_a/b_plait_sf"/>
</dbReference>
<sequence length="180" mass="20193">MDETYVSGCFALSREVISVKLIRNKQTCQLEGYGFIEFASCAATERVLRTYNGTMMPNIEQPFRLNWASFGAGEGREGDGSDYTIFVSDLASDVSDFMLQEIFRSHYPSVKGAKVVTNRTTGRSKGYDFVRFGDVNEQIRAMTEMNWMLCSTRAMRIGPATTKKTGGDQQYPTKASYQTT</sequence>
<comment type="caution">
    <text evidence="13">The sequence shown here is derived from an EMBL/GenBank/DDBJ whole genome shotgun (WGS) entry which is preliminary data.</text>
</comment>
<organism evidence="13 14">
    <name type="scientific">Iris pallida</name>
    <name type="common">Sweet iris</name>
    <dbReference type="NCBI Taxonomy" id="29817"/>
    <lineage>
        <taxon>Eukaryota</taxon>
        <taxon>Viridiplantae</taxon>
        <taxon>Streptophyta</taxon>
        <taxon>Embryophyta</taxon>
        <taxon>Tracheophyta</taxon>
        <taxon>Spermatophyta</taxon>
        <taxon>Magnoliopsida</taxon>
        <taxon>Liliopsida</taxon>
        <taxon>Asparagales</taxon>
        <taxon>Iridaceae</taxon>
        <taxon>Iridoideae</taxon>
        <taxon>Irideae</taxon>
        <taxon>Iris</taxon>
    </lineage>
</organism>
<dbReference type="GO" id="GO:0006397">
    <property type="term" value="P:mRNA processing"/>
    <property type="evidence" value="ECO:0007669"/>
    <property type="project" value="UniProtKB-KW"/>
</dbReference>
<feature type="compositionally biased region" description="Polar residues" evidence="11">
    <location>
        <begin position="162"/>
        <end position="180"/>
    </location>
</feature>
<dbReference type="GO" id="GO:0005634">
    <property type="term" value="C:nucleus"/>
    <property type="evidence" value="ECO:0007669"/>
    <property type="project" value="UniProtKB-SubCell"/>
</dbReference>
<comment type="similarity">
    <text evidence="8">Belongs to the polyadenylate-binding RBP47 family.</text>
</comment>
<evidence type="ECO:0000256" key="3">
    <source>
        <dbReference type="ARBA" id="ARBA00022664"/>
    </source>
</evidence>
<keyword evidence="5 10" id="KW-0694">RNA-binding</keyword>
<evidence type="ECO:0000256" key="11">
    <source>
        <dbReference type="SAM" id="MobiDB-lite"/>
    </source>
</evidence>
<evidence type="ECO:0000256" key="7">
    <source>
        <dbReference type="ARBA" id="ARBA00057395"/>
    </source>
</evidence>
<dbReference type="SUPFAM" id="SSF54928">
    <property type="entry name" value="RNA-binding domain, RBD"/>
    <property type="match status" value="1"/>
</dbReference>
<reference evidence="13" key="2">
    <citation type="submission" date="2023-04" db="EMBL/GenBank/DDBJ databases">
        <authorList>
            <person name="Bruccoleri R.E."/>
            <person name="Oakeley E.J."/>
            <person name="Faust A.-M."/>
            <person name="Dessus-Babus S."/>
            <person name="Altorfer M."/>
            <person name="Burckhardt D."/>
            <person name="Oertli M."/>
            <person name="Naumann U."/>
            <person name="Petersen F."/>
            <person name="Wong J."/>
        </authorList>
    </citation>
    <scope>NUCLEOTIDE SEQUENCE</scope>
    <source>
        <strain evidence="13">GSM-AAB239-AS_SAM_17_03QT</strain>
        <tissue evidence="13">Leaf</tissue>
    </source>
</reference>
<dbReference type="FunFam" id="3.30.70.330:FF:000144">
    <property type="entry name" value="Polyadenylate-binding protein RBP47B"/>
    <property type="match status" value="1"/>
</dbReference>
<dbReference type="Proteomes" id="UP001140949">
    <property type="component" value="Unassembled WGS sequence"/>
</dbReference>
<dbReference type="PANTHER" id="PTHR47640">
    <property type="entry name" value="TRNA SELENOCYSTEINE 1-ASSOCIATED PROTEIN 1-RELATED-RELATED"/>
    <property type="match status" value="1"/>
</dbReference>
<dbReference type="InterPro" id="IPR000504">
    <property type="entry name" value="RRM_dom"/>
</dbReference>
<proteinExistence type="inferred from homology"/>
<evidence type="ECO:0000256" key="6">
    <source>
        <dbReference type="ARBA" id="ARBA00023242"/>
    </source>
</evidence>
<evidence type="ECO:0000256" key="8">
    <source>
        <dbReference type="ARBA" id="ARBA00061069"/>
    </source>
</evidence>
<keyword evidence="3" id="KW-0507">mRNA processing</keyword>
<dbReference type="AlphaFoldDB" id="A0AAX6HE21"/>
<dbReference type="GO" id="GO:0005829">
    <property type="term" value="C:cytosol"/>
    <property type="evidence" value="ECO:0007669"/>
    <property type="project" value="TreeGrafter"/>
</dbReference>
<protein>
    <submittedName>
        <fullName evidence="13">Polyadenylate-binding protein RBP45-like</fullName>
    </submittedName>
</protein>
<dbReference type="EMBL" id="JANAVB010010193">
    <property type="protein sequence ID" value="KAJ6839256.1"/>
    <property type="molecule type" value="Genomic_DNA"/>
</dbReference>
<accession>A0AAX6HE21</accession>